<dbReference type="InterPro" id="IPR037624">
    <property type="entry name" value="Nup133-like"/>
</dbReference>
<evidence type="ECO:0000256" key="1">
    <source>
        <dbReference type="ARBA" id="ARBA00004123"/>
    </source>
</evidence>
<evidence type="ECO:0000256" key="4">
    <source>
        <dbReference type="ARBA" id="ARBA00023242"/>
    </source>
</evidence>
<evidence type="ECO:0000313" key="6">
    <source>
        <dbReference type="Proteomes" id="UP001303046"/>
    </source>
</evidence>
<keyword evidence="4" id="KW-0539">Nucleus</keyword>
<dbReference type="InterPro" id="IPR015943">
    <property type="entry name" value="WD40/YVTN_repeat-like_dom_sf"/>
</dbReference>
<dbReference type="PANTHER" id="PTHR13405">
    <property type="entry name" value="NUCLEAR PORE COMPLEX PROTEIN NUP133"/>
    <property type="match status" value="1"/>
</dbReference>
<gene>
    <name evidence="5" type="primary">Necator_chrV.g17539</name>
    <name evidence="5" type="ORF">RB195_012749</name>
</gene>
<name>A0ABR1DSF2_NECAM</name>
<evidence type="ECO:0000256" key="2">
    <source>
        <dbReference type="ARBA" id="ARBA00005569"/>
    </source>
</evidence>
<comment type="caution">
    <text evidence="5">The sequence shown here is derived from an EMBL/GenBank/DDBJ whole genome shotgun (WGS) entry which is preliminary data.</text>
</comment>
<dbReference type="Proteomes" id="UP001303046">
    <property type="component" value="Unassembled WGS sequence"/>
</dbReference>
<dbReference type="EMBL" id="JAVFWL010000005">
    <property type="protein sequence ID" value="KAK6753334.1"/>
    <property type="molecule type" value="Genomic_DNA"/>
</dbReference>
<sequence length="1069" mass="119749">MNAADELELVLDRISSEYPALVMETLQSVGIDEIPDDCTALADGFCWMVSKHSVFVWSVAAEGDSHQRAVQLPLPPSGLPYSAKSVVVYKNEFSDLPGVLVISGEGVARHFPSLTSSVNDETAIDLASEVTLSVQFLKSSRRESSFVLTTTSGSVYLLHTSTHGEIQWTKIGSRESRGIGKRLSNIIFGSQAMPHESSRVVTSLIYQGNSEDDCSSNGPFVVTVSPSTINTFDLSNKSAPKTNIRSELKQRVACFYERAARGRPVAGVNIWFLDAAVFRSGILLLLAGTHDNTTEVTFFLAVSHFDHDDPSKVEWFSTLTIDRRWTFEAADESSFIGHVFLCVPGKTSNSFTCEPTGGVFILYPNFVQSVLLPDELDRCYEPLLNKVVPFSSVTKLIGHACDERFCYVMSFDGAIYCVRLLPKGFEDDLSDDKVFMDDLCNLKDSFSQDDGQLFLFASAFTLFATKNIVEACELMKPLLRKPDNDLVVLVYIFLKHVLDQPVGSQPEKGLNTKKIVCNRTILFLKHMNVYDKVLSIKVLISSLSSSRTGSSILLEMIERVAVAIALSNWEGIREDRAEIMEQVTKRLHRISDASLDCESAVYSKLSLIHNLPAACVETMRELIKRTADKEAKELLIHLCADLLLTFVNAVETNRRTGLIPAGSDIQWTTGTISQAYAVACRILLNEMQGREISLTQRSKLKNYVVRFASFHLSECNELIDGHDVIVSLYNLGECDVAVDLAEKFKDFKVLVNVCLELDGAERRSRLDSYKQRFVAEEFDMYLCRYLKQKKLNQMLLEEKGERVDRYLLSCEGTRWRRELQNHQFEQVSRSLLSLATRETSDIYRQRSFVAFSKLAAICSENVPDDVILESNRGLLLLKHQSLIPESLVKSVYPDDSKRPLSISEMVELNMLDADVVEGHKRALYLLADLLGNGDSVELRSLVFDVWKSVVQHSDLRQVSHTSELAETPFAGVLRKVVEHDNAAGVLELVLAPRGVILEEYRKKLPLGELTLNCIRDAAQRALSKLKTNLQSKKDEELRRTNAVLATTEFPEVFRDRPITLMDSSEMTVA</sequence>
<proteinExistence type="inferred from homology"/>
<accession>A0ABR1DSF2</accession>
<comment type="subcellular location">
    <subcellularLocation>
        <location evidence="1">Nucleus</location>
    </subcellularLocation>
</comment>
<evidence type="ECO:0008006" key="7">
    <source>
        <dbReference type="Google" id="ProtNLM"/>
    </source>
</evidence>
<organism evidence="5 6">
    <name type="scientific">Necator americanus</name>
    <name type="common">Human hookworm</name>
    <dbReference type="NCBI Taxonomy" id="51031"/>
    <lineage>
        <taxon>Eukaryota</taxon>
        <taxon>Metazoa</taxon>
        <taxon>Ecdysozoa</taxon>
        <taxon>Nematoda</taxon>
        <taxon>Chromadorea</taxon>
        <taxon>Rhabditida</taxon>
        <taxon>Rhabditina</taxon>
        <taxon>Rhabditomorpha</taxon>
        <taxon>Strongyloidea</taxon>
        <taxon>Ancylostomatidae</taxon>
        <taxon>Bunostominae</taxon>
        <taxon>Necator</taxon>
    </lineage>
</organism>
<dbReference type="Gene3D" id="2.130.10.10">
    <property type="entry name" value="YVTN repeat-like/Quinoprotein amine dehydrogenase"/>
    <property type="match status" value="1"/>
</dbReference>
<dbReference type="PANTHER" id="PTHR13405:SF11">
    <property type="entry name" value="NUCLEAR PORE COMPLEX PROTEIN NUP133"/>
    <property type="match status" value="1"/>
</dbReference>
<keyword evidence="3" id="KW-0813">Transport</keyword>
<protein>
    <recommendedName>
        <fullName evidence="7">Nucleoporin Nup133/Nup155-like N-terminal domain-containing protein</fullName>
    </recommendedName>
</protein>
<evidence type="ECO:0000313" key="5">
    <source>
        <dbReference type="EMBL" id="KAK6753334.1"/>
    </source>
</evidence>
<keyword evidence="6" id="KW-1185">Reference proteome</keyword>
<dbReference type="Gene3D" id="1.20.58.1380">
    <property type="match status" value="1"/>
</dbReference>
<evidence type="ECO:0000256" key="3">
    <source>
        <dbReference type="ARBA" id="ARBA00022448"/>
    </source>
</evidence>
<dbReference type="SUPFAM" id="SSF117289">
    <property type="entry name" value="Nucleoporin domain"/>
    <property type="match status" value="1"/>
</dbReference>
<comment type="similarity">
    <text evidence="2">Belongs to the nucleoporin Nup133 family.</text>
</comment>
<reference evidence="5 6" key="1">
    <citation type="submission" date="2023-08" db="EMBL/GenBank/DDBJ databases">
        <title>A Necator americanus chromosomal reference genome.</title>
        <authorList>
            <person name="Ilik V."/>
            <person name="Petrzelkova K.J."/>
            <person name="Pardy F."/>
            <person name="Fuh T."/>
            <person name="Niatou-Singa F.S."/>
            <person name="Gouil Q."/>
            <person name="Baker L."/>
            <person name="Ritchie M.E."/>
            <person name="Jex A.R."/>
            <person name="Gazzola D."/>
            <person name="Li H."/>
            <person name="Toshio Fujiwara R."/>
            <person name="Zhan B."/>
            <person name="Aroian R.V."/>
            <person name="Pafco B."/>
            <person name="Schwarz E.M."/>
        </authorList>
    </citation>
    <scope>NUCLEOTIDE SEQUENCE [LARGE SCALE GENOMIC DNA]</scope>
    <source>
        <strain evidence="5 6">Aroian</strain>
        <tissue evidence="5">Whole animal</tissue>
    </source>
</reference>